<dbReference type="InterPro" id="IPR036861">
    <property type="entry name" value="Endochitinase-like_sf"/>
</dbReference>
<dbReference type="InterPro" id="IPR050314">
    <property type="entry name" value="Glycosyl_Hydrlase_18"/>
</dbReference>
<dbReference type="InterPro" id="IPR001579">
    <property type="entry name" value="Glyco_hydro_18_chit_AS"/>
</dbReference>
<dbReference type="GO" id="GO:0006032">
    <property type="term" value="P:chitin catabolic process"/>
    <property type="evidence" value="ECO:0007669"/>
    <property type="project" value="UniProtKB-KW"/>
</dbReference>
<keyword evidence="3" id="KW-0147">Chitin-binding</keyword>
<keyword evidence="6" id="KW-0119">Carbohydrate metabolism</keyword>
<feature type="domain" description="GH18" evidence="12">
    <location>
        <begin position="19"/>
        <end position="447"/>
    </location>
</feature>
<dbReference type="OrthoDB" id="73875at2759"/>
<keyword evidence="8" id="KW-0624">Polysaccharide degradation</keyword>
<dbReference type="InterPro" id="IPR018371">
    <property type="entry name" value="Chitin-binding_1_CS"/>
</dbReference>
<dbReference type="SMART" id="SM00636">
    <property type="entry name" value="Glyco_18"/>
    <property type="match status" value="1"/>
</dbReference>
<evidence type="ECO:0000259" key="12">
    <source>
        <dbReference type="PROSITE" id="PS51910"/>
    </source>
</evidence>
<dbReference type="Gene3D" id="3.20.20.80">
    <property type="entry name" value="Glycosidases"/>
    <property type="match status" value="1"/>
</dbReference>
<dbReference type="Gene3D" id="3.30.60.10">
    <property type="entry name" value="Endochitinase-like"/>
    <property type="match status" value="1"/>
</dbReference>
<reference evidence="13" key="1">
    <citation type="journal article" date="2020" name="Stud. Mycol.">
        <title>101 Dothideomycetes genomes: a test case for predicting lifestyles and emergence of pathogens.</title>
        <authorList>
            <person name="Haridas S."/>
            <person name="Albert R."/>
            <person name="Binder M."/>
            <person name="Bloem J."/>
            <person name="Labutti K."/>
            <person name="Salamov A."/>
            <person name="Andreopoulos B."/>
            <person name="Baker S."/>
            <person name="Barry K."/>
            <person name="Bills G."/>
            <person name="Bluhm B."/>
            <person name="Cannon C."/>
            <person name="Castanera R."/>
            <person name="Culley D."/>
            <person name="Daum C."/>
            <person name="Ezra D."/>
            <person name="Gonzalez J."/>
            <person name="Henrissat B."/>
            <person name="Kuo A."/>
            <person name="Liang C."/>
            <person name="Lipzen A."/>
            <person name="Lutzoni F."/>
            <person name="Magnuson J."/>
            <person name="Mondo S."/>
            <person name="Nolan M."/>
            <person name="Ohm R."/>
            <person name="Pangilinan J."/>
            <person name="Park H.-J."/>
            <person name="Ramirez L."/>
            <person name="Alfaro M."/>
            <person name="Sun H."/>
            <person name="Tritt A."/>
            <person name="Yoshinaga Y."/>
            <person name="Zwiers L.-H."/>
            <person name="Turgeon B."/>
            <person name="Goodwin S."/>
            <person name="Spatafora J."/>
            <person name="Crous P."/>
            <person name="Grigoriev I."/>
        </authorList>
    </citation>
    <scope>NUCLEOTIDE SEQUENCE</scope>
    <source>
        <strain evidence="13">CBS 121410</strain>
    </source>
</reference>
<keyword evidence="11" id="KW-0732">Signal</keyword>
<comment type="caution">
    <text evidence="13">The sequence shown here is derived from an EMBL/GenBank/DDBJ whole genome shotgun (WGS) entry which is preliminary data.</text>
</comment>
<comment type="catalytic activity">
    <reaction evidence="1">
        <text>Random endo-hydrolysis of N-acetyl-beta-D-glucosaminide (1-&gt;4)-beta-linkages in chitin and chitodextrins.</text>
        <dbReference type="EC" id="3.2.1.14"/>
    </reaction>
</comment>
<keyword evidence="5" id="KW-0146">Chitin degradation</keyword>
<dbReference type="InterPro" id="IPR017853">
    <property type="entry name" value="GH"/>
</dbReference>
<sequence length="464" mass="50010">MKFFAPFACSAIFAFGAHARYVMYVDEYHTADLGNSTTTAGIDHAIMAFVPTSDFLTEEGGNFTLFEPIDTFRARFDPGCKIMVAIGGWGDTNYTYALHNHTMHQRFASNVKKMMDKYDLDGIDIDFEYPGGDGSDYKTNNVSKAWEIPIFPLFLTAIRTTIGPNATLSIAVPGLEEDMLAYTNATVPALAKQVDWFGIMSYDLMNRRSTYTSHHSSVQGTLDAVNRYLDRGLPAAKAHFGVAFYAKYFTIDPASATNCSAQPLGQDCHVGVLENADGSDNGKSGVLTFTSFIKASLVPQLKQTQDGSCGSGTAYRCEAGNCCSSSGYCGTSDEYCDLGTQPGYGDLMNASTAATLRMAGNATTANALDSWATAQANALLDQVRGGSYFFDPDAQLFWTWDAPQWVQEKFETLVGGLGVGGVGAWSLGEDAGKWEMLGSVREGVGRWCLSEVSSSVGNCSDSSN</sequence>
<protein>
    <recommendedName>
        <fullName evidence="2">chitinase</fullName>
        <ecNumber evidence="2">3.2.1.14</ecNumber>
    </recommendedName>
</protein>
<dbReference type="AlphaFoldDB" id="A0A9P4I5R9"/>
<proteinExistence type="inferred from homology"/>
<evidence type="ECO:0000256" key="6">
    <source>
        <dbReference type="ARBA" id="ARBA00023277"/>
    </source>
</evidence>
<evidence type="ECO:0000313" key="13">
    <source>
        <dbReference type="EMBL" id="KAF2092311.1"/>
    </source>
</evidence>
<dbReference type="PROSITE" id="PS51910">
    <property type="entry name" value="GH18_2"/>
    <property type="match status" value="1"/>
</dbReference>
<dbReference type="SUPFAM" id="SSF51445">
    <property type="entry name" value="(Trans)glycosidases"/>
    <property type="match status" value="1"/>
</dbReference>
<evidence type="ECO:0000313" key="14">
    <source>
        <dbReference type="Proteomes" id="UP000799776"/>
    </source>
</evidence>
<evidence type="ECO:0000256" key="7">
    <source>
        <dbReference type="ARBA" id="ARBA00023295"/>
    </source>
</evidence>
<dbReference type="Proteomes" id="UP000799776">
    <property type="component" value="Unassembled WGS sequence"/>
</dbReference>
<evidence type="ECO:0000256" key="1">
    <source>
        <dbReference type="ARBA" id="ARBA00000822"/>
    </source>
</evidence>
<dbReference type="GO" id="GO:0005576">
    <property type="term" value="C:extracellular region"/>
    <property type="evidence" value="ECO:0007669"/>
    <property type="project" value="TreeGrafter"/>
</dbReference>
<dbReference type="InterPro" id="IPR011583">
    <property type="entry name" value="Chitinase_II/V-like_cat"/>
</dbReference>
<evidence type="ECO:0000256" key="5">
    <source>
        <dbReference type="ARBA" id="ARBA00023024"/>
    </source>
</evidence>
<accession>A0A9P4I5R9</accession>
<evidence type="ECO:0000256" key="2">
    <source>
        <dbReference type="ARBA" id="ARBA00012729"/>
    </source>
</evidence>
<dbReference type="EMBL" id="ML978711">
    <property type="protein sequence ID" value="KAF2092311.1"/>
    <property type="molecule type" value="Genomic_DNA"/>
</dbReference>
<evidence type="ECO:0000256" key="3">
    <source>
        <dbReference type="ARBA" id="ARBA00022669"/>
    </source>
</evidence>
<keyword evidence="14" id="KW-1185">Reference proteome</keyword>
<keyword evidence="7 9" id="KW-0326">Glycosidase</keyword>
<dbReference type="GO" id="GO:0008843">
    <property type="term" value="F:endochitinase activity"/>
    <property type="evidence" value="ECO:0007669"/>
    <property type="project" value="UniProtKB-EC"/>
</dbReference>
<dbReference type="PANTHER" id="PTHR11177:SF337">
    <property type="entry name" value="CHITINASE"/>
    <property type="match status" value="1"/>
</dbReference>
<gene>
    <name evidence="13" type="ORF">K490DRAFT_31126</name>
</gene>
<evidence type="ECO:0000256" key="9">
    <source>
        <dbReference type="RuleBase" id="RU000489"/>
    </source>
</evidence>
<dbReference type="Pfam" id="PF00704">
    <property type="entry name" value="Glyco_hydro_18"/>
    <property type="match status" value="1"/>
</dbReference>
<evidence type="ECO:0000256" key="11">
    <source>
        <dbReference type="SAM" id="SignalP"/>
    </source>
</evidence>
<dbReference type="GO" id="GO:0000272">
    <property type="term" value="P:polysaccharide catabolic process"/>
    <property type="evidence" value="ECO:0007669"/>
    <property type="project" value="UniProtKB-KW"/>
</dbReference>
<feature type="chain" id="PRO_5040399890" description="chitinase" evidence="11">
    <location>
        <begin position="20"/>
        <end position="464"/>
    </location>
</feature>
<dbReference type="PANTHER" id="PTHR11177">
    <property type="entry name" value="CHITINASE"/>
    <property type="match status" value="1"/>
</dbReference>
<dbReference type="InterPro" id="IPR001223">
    <property type="entry name" value="Glyco_hydro18_cat"/>
</dbReference>
<evidence type="ECO:0000256" key="8">
    <source>
        <dbReference type="ARBA" id="ARBA00023326"/>
    </source>
</evidence>
<evidence type="ECO:0000256" key="4">
    <source>
        <dbReference type="ARBA" id="ARBA00022801"/>
    </source>
</evidence>
<dbReference type="GO" id="GO:0008061">
    <property type="term" value="F:chitin binding"/>
    <property type="evidence" value="ECO:0007669"/>
    <property type="project" value="UniProtKB-KW"/>
</dbReference>
<dbReference type="CDD" id="cd00598">
    <property type="entry name" value="GH18_chitinase-like"/>
    <property type="match status" value="1"/>
</dbReference>
<feature type="signal peptide" evidence="11">
    <location>
        <begin position="1"/>
        <end position="19"/>
    </location>
</feature>
<dbReference type="EC" id="3.2.1.14" evidence="2"/>
<evidence type="ECO:0000256" key="10">
    <source>
        <dbReference type="RuleBase" id="RU004453"/>
    </source>
</evidence>
<dbReference type="PROSITE" id="PS00026">
    <property type="entry name" value="CHIT_BIND_I_1"/>
    <property type="match status" value="1"/>
</dbReference>
<dbReference type="PROSITE" id="PS01095">
    <property type="entry name" value="GH18_1"/>
    <property type="match status" value="1"/>
</dbReference>
<keyword evidence="4 9" id="KW-0378">Hydrolase</keyword>
<organism evidence="13 14">
    <name type="scientific">Saccharata proteae CBS 121410</name>
    <dbReference type="NCBI Taxonomy" id="1314787"/>
    <lineage>
        <taxon>Eukaryota</taxon>
        <taxon>Fungi</taxon>
        <taxon>Dikarya</taxon>
        <taxon>Ascomycota</taxon>
        <taxon>Pezizomycotina</taxon>
        <taxon>Dothideomycetes</taxon>
        <taxon>Dothideomycetes incertae sedis</taxon>
        <taxon>Botryosphaeriales</taxon>
        <taxon>Saccharataceae</taxon>
        <taxon>Saccharata</taxon>
    </lineage>
</organism>
<dbReference type="SUPFAM" id="SSF57016">
    <property type="entry name" value="Plant lectins/antimicrobial peptides"/>
    <property type="match status" value="1"/>
</dbReference>
<comment type="similarity">
    <text evidence="10">Belongs to the glycosyl hydrolase 18 family.</text>
</comment>
<dbReference type="CDD" id="cd11618">
    <property type="entry name" value="ChtBD1_1"/>
    <property type="match status" value="1"/>
</dbReference>
<name>A0A9P4I5R9_9PEZI</name>